<accession>A0A016VC79</accession>
<gene>
    <name evidence="1" type="primary">Acey_s0012.g1796</name>
    <name evidence="1" type="ORF">Y032_0012g1796</name>
</gene>
<dbReference type="EMBL" id="JARK01001348">
    <property type="protein sequence ID" value="EYC25269.1"/>
    <property type="molecule type" value="Genomic_DNA"/>
</dbReference>
<sequence length="71" mass="8120">MEFSSHSYRLWIVLGAKGTLPTLDARTSPSWIISVDSKVPLLRKKDFLIVHASVTSVHYLFFFHTLLQNVC</sequence>
<comment type="caution">
    <text evidence="1">The sequence shown here is derived from an EMBL/GenBank/DDBJ whole genome shotgun (WGS) entry which is preliminary data.</text>
</comment>
<dbReference type="AlphaFoldDB" id="A0A016VC79"/>
<keyword evidence="2" id="KW-1185">Reference proteome</keyword>
<organism evidence="1 2">
    <name type="scientific">Ancylostoma ceylanicum</name>
    <dbReference type="NCBI Taxonomy" id="53326"/>
    <lineage>
        <taxon>Eukaryota</taxon>
        <taxon>Metazoa</taxon>
        <taxon>Ecdysozoa</taxon>
        <taxon>Nematoda</taxon>
        <taxon>Chromadorea</taxon>
        <taxon>Rhabditida</taxon>
        <taxon>Rhabditina</taxon>
        <taxon>Rhabditomorpha</taxon>
        <taxon>Strongyloidea</taxon>
        <taxon>Ancylostomatidae</taxon>
        <taxon>Ancylostomatinae</taxon>
        <taxon>Ancylostoma</taxon>
    </lineage>
</organism>
<reference evidence="2" key="1">
    <citation type="journal article" date="2015" name="Nat. Genet.">
        <title>The genome and transcriptome of the zoonotic hookworm Ancylostoma ceylanicum identify infection-specific gene families.</title>
        <authorList>
            <person name="Schwarz E.M."/>
            <person name="Hu Y."/>
            <person name="Antoshechkin I."/>
            <person name="Miller M.M."/>
            <person name="Sternberg P.W."/>
            <person name="Aroian R.V."/>
        </authorList>
    </citation>
    <scope>NUCLEOTIDE SEQUENCE</scope>
    <source>
        <strain evidence="2">HY135</strain>
    </source>
</reference>
<name>A0A016VC79_9BILA</name>
<proteinExistence type="predicted"/>
<evidence type="ECO:0000313" key="2">
    <source>
        <dbReference type="Proteomes" id="UP000024635"/>
    </source>
</evidence>
<protein>
    <submittedName>
        <fullName evidence="1">Uncharacterized protein</fullName>
    </submittedName>
</protein>
<dbReference type="Proteomes" id="UP000024635">
    <property type="component" value="Unassembled WGS sequence"/>
</dbReference>
<evidence type="ECO:0000313" key="1">
    <source>
        <dbReference type="EMBL" id="EYC25269.1"/>
    </source>
</evidence>